<protein>
    <submittedName>
        <fullName evidence="1">TrmB family transcriptional regulator</fullName>
    </submittedName>
</protein>
<accession>A0ABU5K654</accession>
<evidence type="ECO:0000313" key="1">
    <source>
        <dbReference type="EMBL" id="MDZ5610736.1"/>
    </source>
</evidence>
<name>A0ABU5K654_9BACI</name>
<proteinExistence type="predicted"/>
<evidence type="ECO:0000313" key="2">
    <source>
        <dbReference type="Proteomes" id="UP001291930"/>
    </source>
</evidence>
<comment type="caution">
    <text evidence="1">The sequence shown here is derived from an EMBL/GenBank/DDBJ whole genome shotgun (WGS) entry which is preliminary data.</text>
</comment>
<gene>
    <name evidence="1" type="ORF">U2I54_28065</name>
</gene>
<feature type="non-terminal residue" evidence="1">
    <location>
        <position position="1"/>
    </location>
</feature>
<keyword evidence="2" id="KW-1185">Reference proteome</keyword>
<dbReference type="EMBL" id="JAXOVW010000229">
    <property type="protein sequence ID" value="MDZ5610736.1"/>
    <property type="molecule type" value="Genomic_DNA"/>
</dbReference>
<dbReference type="Proteomes" id="UP001291930">
    <property type="component" value="Unassembled WGS sequence"/>
</dbReference>
<organism evidence="1 2">
    <name type="scientific">Bacillus bingmayongensis</name>
    <dbReference type="NCBI Taxonomy" id="1150157"/>
    <lineage>
        <taxon>Bacteria</taxon>
        <taxon>Bacillati</taxon>
        <taxon>Bacillota</taxon>
        <taxon>Bacilli</taxon>
        <taxon>Bacillales</taxon>
        <taxon>Bacillaceae</taxon>
        <taxon>Bacillus</taxon>
    </lineage>
</organism>
<sequence>LIVTEYIKHDIMVEEITNAFSPEKLDELWKAQEDLIHVMTGKNSLV</sequence>
<reference evidence="2" key="1">
    <citation type="submission" date="2023-11" db="EMBL/GenBank/DDBJ databases">
        <title>Genome Sequence of Bacillus pseudomycoides stain BUPM19.</title>
        <authorList>
            <person name="Farhat A."/>
        </authorList>
    </citation>
    <scope>NUCLEOTIDE SEQUENCE [LARGE SCALE GENOMIC DNA]</scope>
    <source>
        <strain evidence="2">BUPM19</strain>
    </source>
</reference>